<dbReference type="Proteomes" id="UP000261420">
    <property type="component" value="Unplaced"/>
</dbReference>
<evidence type="ECO:0000313" key="3">
    <source>
        <dbReference type="Proteomes" id="UP000261420"/>
    </source>
</evidence>
<dbReference type="AlphaFoldDB" id="A0A3B4T4Q1"/>
<accession>A0A3B4T4Q1</accession>
<feature type="coiled-coil region" evidence="1">
    <location>
        <begin position="1"/>
        <end position="168"/>
    </location>
</feature>
<evidence type="ECO:0008006" key="4">
    <source>
        <dbReference type="Google" id="ProtNLM"/>
    </source>
</evidence>
<name>A0A3B4T4Q1_SERDU</name>
<sequence>IENMKQQLEASEQVAKTELQRLDEETEHLTAMQSDLARQKKKKEGELKNLKTQLESDRSSLASYREALKTEKRNLESAEDTLSSMRRRRDEAETMRNVGIGMMFIPFVGWIPMNEASNAVRTAKREVESCESQVKSYSNKVSKYESEISQAKRDIQEADNKIHETDAKLLDMSVQRRVVADVQHKMRRAVHQLGKLCGVGSVAELQTRHQILLAPVIKVMEEMTTAL</sequence>
<keyword evidence="1" id="KW-0175">Coiled coil</keyword>
<dbReference type="Gene3D" id="1.20.1170.10">
    <property type="match status" value="1"/>
</dbReference>
<dbReference type="OMA" id="QSWIRKC"/>
<organism evidence="2 3">
    <name type="scientific">Seriola dumerili</name>
    <name type="common">Greater amberjack</name>
    <name type="synonym">Caranx dumerili</name>
    <dbReference type="NCBI Taxonomy" id="41447"/>
    <lineage>
        <taxon>Eukaryota</taxon>
        <taxon>Metazoa</taxon>
        <taxon>Chordata</taxon>
        <taxon>Craniata</taxon>
        <taxon>Vertebrata</taxon>
        <taxon>Euteleostomi</taxon>
        <taxon>Actinopterygii</taxon>
        <taxon>Neopterygii</taxon>
        <taxon>Teleostei</taxon>
        <taxon>Neoteleostei</taxon>
        <taxon>Acanthomorphata</taxon>
        <taxon>Carangaria</taxon>
        <taxon>Carangiformes</taxon>
        <taxon>Carangidae</taxon>
        <taxon>Seriola</taxon>
    </lineage>
</organism>
<proteinExistence type="predicted"/>
<keyword evidence="3" id="KW-1185">Reference proteome</keyword>
<reference evidence="2" key="2">
    <citation type="submission" date="2025-09" db="UniProtKB">
        <authorList>
            <consortium name="Ensembl"/>
        </authorList>
    </citation>
    <scope>IDENTIFICATION</scope>
</reference>
<reference evidence="2" key="1">
    <citation type="submission" date="2025-08" db="UniProtKB">
        <authorList>
            <consortium name="Ensembl"/>
        </authorList>
    </citation>
    <scope>IDENTIFICATION</scope>
</reference>
<dbReference type="Ensembl" id="ENSSDUT00000001102.1">
    <property type="protein sequence ID" value="ENSSDUP00000001055.1"/>
    <property type="gene ID" value="ENSSDUG00000000858.1"/>
</dbReference>
<protein>
    <recommendedName>
        <fullName evidence="4">Myosin tail domain-containing protein</fullName>
    </recommendedName>
</protein>
<dbReference type="GeneTree" id="ENSGT00610000087473"/>
<evidence type="ECO:0000256" key="1">
    <source>
        <dbReference type="SAM" id="Coils"/>
    </source>
</evidence>
<evidence type="ECO:0000313" key="2">
    <source>
        <dbReference type="Ensembl" id="ENSSDUP00000001055.1"/>
    </source>
</evidence>